<dbReference type="Proteomes" id="UP000184300">
    <property type="component" value="Unassembled WGS sequence"/>
</dbReference>
<gene>
    <name evidence="2" type="ORF">ASPGLDRAFT_411659</name>
</gene>
<reference evidence="3" key="1">
    <citation type="journal article" date="2017" name="Genome Biol.">
        <title>Comparative genomics reveals high biological diversity and specific adaptations in the industrially and medically important fungal genus Aspergillus.</title>
        <authorList>
            <person name="de Vries R.P."/>
            <person name="Riley R."/>
            <person name="Wiebenga A."/>
            <person name="Aguilar-Osorio G."/>
            <person name="Amillis S."/>
            <person name="Uchima C.A."/>
            <person name="Anderluh G."/>
            <person name="Asadollahi M."/>
            <person name="Askin M."/>
            <person name="Barry K."/>
            <person name="Battaglia E."/>
            <person name="Bayram O."/>
            <person name="Benocci T."/>
            <person name="Braus-Stromeyer S.A."/>
            <person name="Caldana C."/>
            <person name="Canovas D."/>
            <person name="Cerqueira G.C."/>
            <person name="Chen F."/>
            <person name="Chen W."/>
            <person name="Choi C."/>
            <person name="Clum A."/>
            <person name="Dos Santos R.A."/>
            <person name="Damasio A.R."/>
            <person name="Diallinas G."/>
            <person name="Emri T."/>
            <person name="Fekete E."/>
            <person name="Flipphi M."/>
            <person name="Freyberg S."/>
            <person name="Gallo A."/>
            <person name="Gournas C."/>
            <person name="Habgood R."/>
            <person name="Hainaut M."/>
            <person name="Harispe M.L."/>
            <person name="Henrissat B."/>
            <person name="Hilden K.S."/>
            <person name="Hope R."/>
            <person name="Hossain A."/>
            <person name="Karabika E."/>
            <person name="Karaffa L."/>
            <person name="Karanyi Z."/>
            <person name="Krasevec N."/>
            <person name="Kuo A."/>
            <person name="Kusch H."/>
            <person name="LaButti K."/>
            <person name="Lagendijk E.L."/>
            <person name="Lapidus A."/>
            <person name="Levasseur A."/>
            <person name="Lindquist E."/>
            <person name="Lipzen A."/>
            <person name="Logrieco A.F."/>
            <person name="MacCabe A."/>
            <person name="Maekelae M.R."/>
            <person name="Malavazi I."/>
            <person name="Melin P."/>
            <person name="Meyer V."/>
            <person name="Mielnichuk N."/>
            <person name="Miskei M."/>
            <person name="Molnar A.P."/>
            <person name="Mule G."/>
            <person name="Ngan C.Y."/>
            <person name="Orejas M."/>
            <person name="Orosz E."/>
            <person name="Ouedraogo J.P."/>
            <person name="Overkamp K.M."/>
            <person name="Park H.-S."/>
            <person name="Perrone G."/>
            <person name="Piumi F."/>
            <person name="Punt P.J."/>
            <person name="Ram A.F."/>
            <person name="Ramon A."/>
            <person name="Rauscher S."/>
            <person name="Record E."/>
            <person name="Riano-Pachon D.M."/>
            <person name="Robert V."/>
            <person name="Roehrig J."/>
            <person name="Ruller R."/>
            <person name="Salamov A."/>
            <person name="Salih N.S."/>
            <person name="Samson R.A."/>
            <person name="Sandor E."/>
            <person name="Sanguinetti M."/>
            <person name="Schuetze T."/>
            <person name="Sepcic K."/>
            <person name="Shelest E."/>
            <person name="Sherlock G."/>
            <person name="Sophianopoulou V."/>
            <person name="Squina F.M."/>
            <person name="Sun H."/>
            <person name="Susca A."/>
            <person name="Todd R.B."/>
            <person name="Tsang A."/>
            <person name="Unkles S.E."/>
            <person name="van de Wiele N."/>
            <person name="van Rossen-Uffink D."/>
            <person name="Oliveira J.V."/>
            <person name="Vesth T.C."/>
            <person name="Visser J."/>
            <person name="Yu J.-H."/>
            <person name="Zhou M."/>
            <person name="Andersen M.R."/>
            <person name="Archer D.B."/>
            <person name="Baker S.E."/>
            <person name="Benoit I."/>
            <person name="Brakhage A.A."/>
            <person name="Braus G.H."/>
            <person name="Fischer R."/>
            <person name="Frisvad J.C."/>
            <person name="Goldman G.H."/>
            <person name="Houbraken J."/>
            <person name="Oakley B."/>
            <person name="Pocsi I."/>
            <person name="Scazzocchio C."/>
            <person name="Seiboth B."/>
            <person name="vanKuyk P.A."/>
            <person name="Wortman J."/>
            <person name="Dyer P.S."/>
            <person name="Grigoriev I.V."/>
        </authorList>
    </citation>
    <scope>NUCLEOTIDE SEQUENCE [LARGE SCALE GENOMIC DNA]</scope>
    <source>
        <strain evidence="3">CBS 516.65</strain>
    </source>
</reference>
<evidence type="ECO:0000313" key="3">
    <source>
        <dbReference type="Proteomes" id="UP000184300"/>
    </source>
</evidence>
<dbReference type="RefSeq" id="XP_022400257.1">
    <property type="nucleotide sequence ID" value="XM_022545353.1"/>
</dbReference>
<dbReference type="EMBL" id="KV878899">
    <property type="protein sequence ID" value="OJJ83559.1"/>
    <property type="molecule type" value="Genomic_DNA"/>
</dbReference>
<keyword evidence="1" id="KW-1133">Transmembrane helix</keyword>
<sequence>MPCWVCVVSWGIHSLIRHIIRRLTSLLSVDACSLMMIHTLCLLSSYAVPRVSLPATSSTDINFPGALFRILRTLGILRNNTIQLVRLIFFVLVLQCLLLRNPEFAHSFLMSGSAL</sequence>
<feature type="transmembrane region" description="Helical" evidence="1">
    <location>
        <begin position="81"/>
        <end position="99"/>
    </location>
</feature>
<dbReference type="VEuPathDB" id="FungiDB:ASPGLDRAFT_411659"/>
<organism evidence="2 3">
    <name type="scientific">Aspergillus glaucus CBS 516.65</name>
    <dbReference type="NCBI Taxonomy" id="1160497"/>
    <lineage>
        <taxon>Eukaryota</taxon>
        <taxon>Fungi</taxon>
        <taxon>Dikarya</taxon>
        <taxon>Ascomycota</taxon>
        <taxon>Pezizomycotina</taxon>
        <taxon>Eurotiomycetes</taxon>
        <taxon>Eurotiomycetidae</taxon>
        <taxon>Eurotiales</taxon>
        <taxon>Aspergillaceae</taxon>
        <taxon>Aspergillus</taxon>
        <taxon>Aspergillus subgen. Aspergillus</taxon>
    </lineage>
</organism>
<evidence type="ECO:0000256" key="1">
    <source>
        <dbReference type="SAM" id="Phobius"/>
    </source>
</evidence>
<keyword evidence="1" id="KW-0472">Membrane</keyword>
<proteinExistence type="predicted"/>
<protein>
    <submittedName>
        <fullName evidence="2">Uncharacterized protein</fullName>
    </submittedName>
</protein>
<evidence type="ECO:0000313" key="2">
    <source>
        <dbReference type="EMBL" id="OJJ83559.1"/>
    </source>
</evidence>
<dbReference type="GeneID" id="34461614"/>
<name>A0A1L9VI14_ASPGL</name>
<keyword evidence="3" id="KW-1185">Reference proteome</keyword>
<keyword evidence="1" id="KW-0812">Transmembrane</keyword>
<dbReference type="AlphaFoldDB" id="A0A1L9VI14"/>
<accession>A0A1L9VI14</accession>